<accession>A0A095VSR9</accession>
<evidence type="ECO:0000256" key="1">
    <source>
        <dbReference type="ARBA" id="ARBA00004903"/>
    </source>
</evidence>
<dbReference type="GO" id="GO:0046452">
    <property type="term" value="P:dihydrofolate metabolic process"/>
    <property type="evidence" value="ECO:0007669"/>
    <property type="project" value="TreeGrafter"/>
</dbReference>
<dbReference type="GO" id="GO:0070401">
    <property type="term" value="F:NADP+ binding"/>
    <property type="evidence" value="ECO:0007669"/>
    <property type="project" value="UniProtKB-ARBA"/>
</dbReference>
<evidence type="ECO:0000313" key="12">
    <source>
        <dbReference type="Proteomes" id="UP000029640"/>
    </source>
</evidence>
<dbReference type="PROSITE" id="PS00075">
    <property type="entry name" value="DHFR_1"/>
    <property type="match status" value="1"/>
</dbReference>
<dbReference type="FunFam" id="3.40.430.10:FF:000001">
    <property type="entry name" value="Dihydrofolate reductase"/>
    <property type="match status" value="1"/>
</dbReference>
<dbReference type="EMBL" id="AUVB01000038">
    <property type="protein sequence ID" value="KGE04088.1"/>
    <property type="molecule type" value="Genomic_DNA"/>
</dbReference>
<dbReference type="PANTHER" id="PTHR48069:SF3">
    <property type="entry name" value="DIHYDROFOLATE REDUCTASE"/>
    <property type="match status" value="1"/>
</dbReference>
<evidence type="ECO:0000256" key="5">
    <source>
        <dbReference type="ARBA" id="ARBA00022857"/>
    </source>
</evidence>
<dbReference type="STRING" id="1265313.HRUBRA_01312"/>
<reference evidence="11 12" key="1">
    <citation type="journal article" date="2014" name="Genome Announc.">
        <title>Genome Sequence of Gammaproteobacterial Pseudohaliea rubra Type Strain DSM 19751, Isolated from Coastal Seawater of the Mediterranean Sea.</title>
        <authorList>
            <person name="Spring S."/>
            <person name="Fiebig A."/>
            <person name="Riedel T."/>
            <person name="Goker M."/>
            <person name="Klenk H.P."/>
        </authorList>
    </citation>
    <scope>NUCLEOTIDE SEQUENCE [LARGE SCALE GENOMIC DNA]</scope>
    <source>
        <strain evidence="11 12">DSM 19751</strain>
    </source>
</reference>
<feature type="domain" description="DHFR" evidence="10">
    <location>
        <begin position="1"/>
        <end position="162"/>
    </location>
</feature>
<dbReference type="AlphaFoldDB" id="A0A095VSR9"/>
<dbReference type="GO" id="GO:0005829">
    <property type="term" value="C:cytosol"/>
    <property type="evidence" value="ECO:0007669"/>
    <property type="project" value="TreeGrafter"/>
</dbReference>
<proteinExistence type="inferred from homology"/>
<dbReference type="InterPro" id="IPR001796">
    <property type="entry name" value="DHFR_dom"/>
</dbReference>
<dbReference type="GO" id="GO:0046655">
    <property type="term" value="P:folic acid metabolic process"/>
    <property type="evidence" value="ECO:0007669"/>
    <property type="project" value="TreeGrafter"/>
</dbReference>
<dbReference type="Proteomes" id="UP000029640">
    <property type="component" value="Unassembled WGS sequence"/>
</dbReference>
<dbReference type="PROSITE" id="PS51330">
    <property type="entry name" value="DHFR_2"/>
    <property type="match status" value="1"/>
</dbReference>
<dbReference type="GO" id="GO:0004146">
    <property type="term" value="F:dihydrofolate reductase activity"/>
    <property type="evidence" value="ECO:0007669"/>
    <property type="project" value="UniProtKB-EC"/>
</dbReference>
<comment type="similarity">
    <text evidence="2 8 9">Belongs to the dihydrofolate reductase family.</text>
</comment>
<evidence type="ECO:0000256" key="7">
    <source>
        <dbReference type="ARBA" id="ARBA00025067"/>
    </source>
</evidence>
<sequence>MIVAAAENDVIGRHNALPWALPEDLRYFRRVTMGKPVIMGRRTFESIGRPLPGRCNIVVTANTAFVADGVRVVHSLDEALMLAGAVAASDAVDEVMLIGGAQLYALGLPQVERIYLTRVHGDIPGDAFLPPVDWSAFHEVAREHHGASGDNPWAYSFVVYDRAGVTEAADSV</sequence>
<dbReference type="SUPFAM" id="SSF53597">
    <property type="entry name" value="Dihydrofolate reductase-like"/>
    <property type="match status" value="1"/>
</dbReference>
<dbReference type="PATRIC" id="fig|1265313.6.peg.1296"/>
<dbReference type="Pfam" id="PF00186">
    <property type="entry name" value="DHFR_1"/>
    <property type="match status" value="1"/>
</dbReference>
<evidence type="ECO:0000256" key="6">
    <source>
        <dbReference type="ARBA" id="ARBA00023002"/>
    </source>
</evidence>
<evidence type="ECO:0000256" key="4">
    <source>
        <dbReference type="ARBA" id="ARBA00022563"/>
    </source>
</evidence>
<keyword evidence="4 8" id="KW-0554">One-carbon metabolism</keyword>
<dbReference type="GO" id="GO:0046654">
    <property type="term" value="P:tetrahydrofolate biosynthetic process"/>
    <property type="evidence" value="ECO:0007669"/>
    <property type="project" value="UniProtKB-UniPathway"/>
</dbReference>
<evidence type="ECO:0000256" key="8">
    <source>
        <dbReference type="PIRNR" id="PIRNR000194"/>
    </source>
</evidence>
<evidence type="ECO:0000259" key="10">
    <source>
        <dbReference type="PROSITE" id="PS51330"/>
    </source>
</evidence>
<comment type="pathway">
    <text evidence="1 8">Cofactor biosynthesis; tetrahydrofolate biosynthesis; 5,6,7,8-tetrahydrofolate from 7,8-dihydrofolate: step 1/1.</text>
</comment>
<organism evidence="11 12">
    <name type="scientific">Pseudohaliea rubra DSM 19751</name>
    <dbReference type="NCBI Taxonomy" id="1265313"/>
    <lineage>
        <taxon>Bacteria</taxon>
        <taxon>Pseudomonadati</taxon>
        <taxon>Pseudomonadota</taxon>
        <taxon>Gammaproteobacteria</taxon>
        <taxon>Cellvibrionales</taxon>
        <taxon>Halieaceae</taxon>
        <taxon>Pseudohaliea</taxon>
    </lineage>
</organism>
<dbReference type="PRINTS" id="PR00070">
    <property type="entry name" value="DHFR"/>
</dbReference>
<dbReference type="CDD" id="cd00209">
    <property type="entry name" value="DHFR"/>
    <property type="match status" value="1"/>
</dbReference>
<evidence type="ECO:0000256" key="9">
    <source>
        <dbReference type="RuleBase" id="RU004474"/>
    </source>
</evidence>
<keyword evidence="12" id="KW-1185">Reference proteome</keyword>
<dbReference type="InterPro" id="IPR024072">
    <property type="entry name" value="DHFR-like_dom_sf"/>
</dbReference>
<evidence type="ECO:0000313" key="11">
    <source>
        <dbReference type="EMBL" id="KGE04088.1"/>
    </source>
</evidence>
<keyword evidence="5 8" id="KW-0521">NADP</keyword>
<dbReference type="InterPro" id="IPR017925">
    <property type="entry name" value="DHFR_CS"/>
</dbReference>
<comment type="caution">
    <text evidence="11">The sequence shown here is derived from an EMBL/GenBank/DDBJ whole genome shotgun (WGS) entry which is preliminary data.</text>
</comment>
<dbReference type="InterPro" id="IPR012259">
    <property type="entry name" value="DHFR"/>
</dbReference>
<dbReference type="PANTHER" id="PTHR48069">
    <property type="entry name" value="DIHYDROFOLATE REDUCTASE"/>
    <property type="match status" value="1"/>
</dbReference>
<evidence type="ECO:0000256" key="2">
    <source>
        <dbReference type="ARBA" id="ARBA00009539"/>
    </source>
</evidence>
<dbReference type="HOGENOM" id="CLU_043966_5_1_6"/>
<dbReference type="EC" id="1.5.1.3" evidence="3 8"/>
<comment type="function">
    <text evidence="7 8">Key enzyme in folate metabolism. Catalyzes an essential reaction for de novo glycine and purine synthesis, and for DNA precursor synthesis.</text>
</comment>
<evidence type="ECO:0000256" key="3">
    <source>
        <dbReference type="ARBA" id="ARBA00012856"/>
    </source>
</evidence>
<dbReference type="UniPathway" id="UPA00077">
    <property type="reaction ID" value="UER00158"/>
</dbReference>
<comment type="catalytic activity">
    <reaction evidence="8">
        <text>(6S)-5,6,7,8-tetrahydrofolate + NADP(+) = 7,8-dihydrofolate + NADPH + H(+)</text>
        <dbReference type="Rhea" id="RHEA:15009"/>
        <dbReference type="ChEBI" id="CHEBI:15378"/>
        <dbReference type="ChEBI" id="CHEBI:57451"/>
        <dbReference type="ChEBI" id="CHEBI:57453"/>
        <dbReference type="ChEBI" id="CHEBI:57783"/>
        <dbReference type="ChEBI" id="CHEBI:58349"/>
        <dbReference type="EC" id="1.5.1.3"/>
    </reaction>
</comment>
<gene>
    <name evidence="11" type="ORF">HRUBRA_01312</name>
</gene>
<keyword evidence="6 8" id="KW-0560">Oxidoreductase</keyword>
<dbReference type="GO" id="GO:0006730">
    <property type="term" value="P:one-carbon metabolic process"/>
    <property type="evidence" value="ECO:0007669"/>
    <property type="project" value="UniProtKB-KW"/>
</dbReference>
<dbReference type="eggNOG" id="COG0262">
    <property type="taxonomic scope" value="Bacteria"/>
</dbReference>
<dbReference type="Gene3D" id="3.40.430.10">
    <property type="entry name" value="Dihydrofolate Reductase, subunit A"/>
    <property type="match status" value="1"/>
</dbReference>
<protein>
    <recommendedName>
        <fullName evidence="3 8">Dihydrofolate reductase</fullName>
        <ecNumber evidence="3 8">1.5.1.3</ecNumber>
    </recommendedName>
</protein>
<dbReference type="PIRSF" id="PIRSF000194">
    <property type="entry name" value="DHFR"/>
    <property type="match status" value="1"/>
</dbReference>
<name>A0A095VSR9_9GAMM</name>